<feature type="transmembrane region" description="Helical" evidence="1">
    <location>
        <begin position="54"/>
        <end position="73"/>
    </location>
</feature>
<keyword evidence="1" id="KW-0812">Transmembrane</keyword>
<organism evidence="2 3">
    <name type="scientific">Vannielia litorea</name>
    <dbReference type="NCBI Taxonomy" id="1217970"/>
    <lineage>
        <taxon>Bacteria</taxon>
        <taxon>Pseudomonadati</taxon>
        <taxon>Pseudomonadota</taxon>
        <taxon>Alphaproteobacteria</taxon>
        <taxon>Rhodobacterales</taxon>
        <taxon>Paracoccaceae</taxon>
        <taxon>Vannielia</taxon>
    </lineage>
</organism>
<evidence type="ECO:0000313" key="3">
    <source>
        <dbReference type="Proteomes" id="UP000184932"/>
    </source>
</evidence>
<reference evidence="3" key="1">
    <citation type="submission" date="2016-11" db="EMBL/GenBank/DDBJ databases">
        <authorList>
            <person name="Varghese N."/>
            <person name="Submissions S."/>
        </authorList>
    </citation>
    <scope>NUCLEOTIDE SEQUENCE [LARGE SCALE GENOMIC DNA]</scope>
    <source>
        <strain evidence="3">DSM 29440</strain>
    </source>
</reference>
<dbReference type="Proteomes" id="UP000184932">
    <property type="component" value="Unassembled WGS sequence"/>
</dbReference>
<feature type="transmembrane region" description="Helical" evidence="1">
    <location>
        <begin position="29"/>
        <end position="48"/>
    </location>
</feature>
<keyword evidence="1" id="KW-1133">Transmembrane helix</keyword>
<evidence type="ECO:0000256" key="1">
    <source>
        <dbReference type="SAM" id="Phobius"/>
    </source>
</evidence>
<keyword evidence="1" id="KW-0472">Membrane</keyword>
<sequence>MAEFFTTWWAWLALAVVLAILELFAPGFIFVGFAIGAAITGVLLALGISFGGSLAWLALFFAVVSVVAWVVCYKTFGGKGRQVQTFDEDINEG</sequence>
<dbReference type="STRING" id="1217970.SAMN05444002_3104"/>
<accession>A0A1N6H5Q3</accession>
<dbReference type="RefSeq" id="WP_074257044.1">
    <property type="nucleotide sequence ID" value="NZ_FSRL01000001.1"/>
</dbReference>
<keyword evidence="3" id="KW-1185">Reference proteome</keyword>
<dbReference type="EMBL" id="FSRL01000001">
    <property type="protein sequence ID" value="SIO15138.1"/>
    <property type="molecule type" value="Genomic_DNA"/>
</dbReference>
<evidence type="ECO:0000313" key="2">
    <source>
        <dbReference type="EMBL" id="SIO15138.1"/>
    </source>
</evidence>
<gene>
    <name evidence="2" type="ORF">SAMN05444002_3104</name>
</gene>
<dbReference type="OrthoDB" id="7745385at2"/>
<protein>
    <submittedName>
        <fullName evidence="2">NfeD-like C-terminal, partner-binding</fullName>
    </submittedName>
</protein>
<feature type="transmembrane region" description="Helical" evidence="1">
    <location>
        <begin position="6"/>
        <end position="24"/>
    </location>
</feature>
<dbReference type="AlphaFoldDB" id="A0A1N6H5Q3"/>
<proteinExistence type="predicted"/>
<name>A0A1N6H5Q3_9RHOB</name>